<accession>E1YFX4</accession>
<dbReference type="AlphaFoldDB" id="E1YFX4"/>
<dbReference type="InterPro" id="IPR009241">
    <property type="entry name" value="HigB-like"/>
</dbReference>
<dbReference type="Pfam" id="PF05973">
    <property type="entry name" value="Gp49"/>
    <property type="match status" value="1"/>
</dbReference>
<organism evidence="1">
    <name type="scientific">uncultured Desulfobacterium sp</name>
    <dbReference type="NCBI Taxonomy" id="201089"/>
    <lineage>
        <taxon>Bacteria</taxon>
        <taxon>Pseudomonadati</taxon>
        <taxon>Thermodesulfobacteriota</taxon>
        <taxon>Desulfobacteria</taxon>
        <taxon>Desulfobacterales</taxon>
        <taxon>Desulfobacteriaceae</taxon>
        <taxon>Desulfobacterium</taxon>
        <taxon>environmental samples</taxon>
    </lineage>
</organism>
<name>E1YFX4_9BACT</name>
<sequence length="123" mass="14543">MPRTKVIFFAETDGTAPLLNWMDGLPSKVQDKCIVKIERLVEMGYELHRPEADLLRNGIYELRIAFRSVQYRILYFFHENMAVISHGLKKESEVPGKHIEIALKRMEMFKHNPQLHTYEEKKL</sequence>
<proteinExistence type="predicted"/>
<evidence type="ECO:0000313" key="1">
    <source>
        <dbReference type="EMBL" id="CBX29468.1"/>
    </source>
</evidence>
<reference evidence="1" key="1">
    <citation type="journal article" date="2011" name="Environ. Microbiol.">
        <title>Genomic insights into the metabolic potential of the polycyclic aromatic hydrocarbon degrading sulfate-reducing Deltaproteobacterium N47.</title>
        <authorList>
            <person name="Bergmann F."/>
            <person name="Selesi D."/>
            <person name="Weinmaier T."/>
            <person name="Tischler P."/>
            <person name="Rattei T."/>
            <person name="Meckenstock R.U."/>
        </authorList>
    </citation>
    <scope>NUCLEOTIDE SEQUENCE</scope>
</reference>
<gene>
    <name evidence="1" type="ORF">N47_J04490</name>
</gene>
<dbReference type="EMBL" id="FR695872">
    <property type="protein sequence ID" value="CBX29468.1"/>
    <property type="molecule type" value="Genomic_DNA"/>
</dbReference>
<protein>
    <recommendedName>
        <fullName evidence="2">Type II toxin-antitoxin system RelE/ParE family toxin</fullName>
    </recommendedName>
</protein>
<evidence type="ECO:0008006" key="2">
    <source>
        <dbReference type="Google" id="ProtNLM"/>
    </source>
</evidence>